<dbReference type="Proteomes" id="UP000465785">
    <property type="component" value="Chromosome"/>
</dbReference>
<accession>A0A9W4AZQ4</accession>
<dbReference type="Pfam" id="PF00206">
    <property type="entry name" value="Lyase_1"/>
    <property type="match status" value="1"/>
</dbReference>
<evidence type="ECO:0000313" key="4">
    <source>
        <dbReference type="EMBL" id="BBY91474.1"/>
    </source>
</evidence>
<dbReference type="PRINTS" id="PR00149">
    <property type="entry name" value="FUMRATELYASE"/>
</dbReference>
<organism evidence="4 5">
    <name type="scientific">Mycobacterium gallinarum</name>
    <dbReference type="NCBI Taxonomy" id="39689"/>
    <lineage>
        <taxon>Bacteria</taxon>
        <taxon>Bacillati</taxon>
        <taxon>Actinomycetota</taxon>
        <taxon>Actinomycetes</taxon>
        <taxon>Mycobacteriales</taxon>
        <taxon>Mycobacteriaceae</taxon>
        <taxon>Mycobacterium</taxon>
    </lineage>
</organism>
<dbReference type="Gene3D" id="1.20.200.10">
    <property type="entry name" value="Fumarase/aspartase (Central domain)"/>
    <property type="match status" value="1"/>
</dbReference>
<evidence type="ECO:0000256" key="2">
    <source>
        <dbReference type="ARBA" id="ARBA00034772"/>
    </source>
</evidence>
<dbReference type="EMBL" id="AP022601">
    <property type="protein sequence ID" value="BBY91474.1"/>
    <property type="molecule type" value="Genomic_DNA"/>
</dbReference>
<dbReference type="InterPro" id="IPR022761">
    <property type="entry name" value="Fumarate_lyase_N"/>
</dbReference>
<dbReference type="InterPro" id="IPR000362">
    <property type="entry name" value="Fumarate_lyase_fam"/>
</dbReference>
<protein>
    <submittedName>
        <fullName evidence="4">3-carboxy-cis,cis-muconate cycloisomerase</fullName>
    </submittedName>
</protein>
<feature type="domain" description="Fumarate lyase N-terminal" evidence="3">
    <location>
        <begin position="73"/>
        <end position="287"/>
    </location>
</feature>
<sequence length="400" mass="41935">MTDLFWPGDHRAGNLMSDRALLDAMVAVEHAWLDALVDADIAPQSARTDLRGFVAEDDLEPLARDADVDGNPVGALVALLRARAAQPAAQWLHRGLTSQDVVDTALMVCIRDVLARLREELADQLRTLSHLAEKRRATPMLARTLTQAALPSTAGVKVARWLCAVLDAAEPLAELRVPVQVGGAVGTLAAAVELSGSAENAIRLGDSVASALGLAPAPPWHTSRSAITRIGDGLVGCCDAWGYIASDVATSSRPEIGELAETGGGKSSTMPHKNNPVRSVLIRRTAMTAPSLAATLHTASAMSVDERSDGAWHAEWATLRTLARRTVVAAAHTTELLAGLQIDATRATANLAAAGDGVLAEQQTMAALTGHAPAAEYLGAAEQLVDSALQRASHYLKDVP</sequence>
<evidence type="ECO:0000313" key="5">
    <source>
        <dbReference type="Proteomes" id="UP000465785"/>
    </source>
</evidence>
<gene>
    <name evidence="4" type="primary">pcaB</name>
    <name evidence="4" type="ORF">MGALJ_11430</name>
</gene>
<dbReference type="KEGG" id="mgau:MGALJ_11430"/>
<comment type="similarity">
    <text evidence="2">Belongs to the class-II fumarase/aspartase family.</text>
</comment>
<proteinExistence type="inferred from homology"/>
<dbReference type="PANTHER" id="PTHR43172:SF2">
    <property type="entry name" value="ADENYLOSUCCINATE LYASE C-TERMINAL DOMAIN-CONTAINING PROTEIN"/>
    <property type="match status" value="1"/>
</dbReference>
<dbReference type="InterPro" id="IPR008948">
    <property type="entry name" value="L-Aspartase-like"/>
</dbReference>
<keyword evidence="1" id="KW-0456">Lyase</keyword>
<dbReference type="GO" id="GO:0016829">
    <property type="term" value="F:lyase activity"/>
    <property type="evidence" value="ECO:0007669"/>
    <property type="project" value="UniProtKB-KW"/>
</dbReference>
<dbReference type="AlphaFoldDB" id="A0A9W4AZQ4"/>
<dbReference type="PANTHER" id="PTHR43172">
    <property type="entry name" value="ADENYLOSUCCINATE LYASE"/>
    <property type="match status" value="1"/>
</dbReference>
<name>A0A9W4AZQ4_9MYCO</name>
<evidence type="ECO:0000256" key="1">
    <source>
        <dbReference type="ARBA" id="ARBA00023239"/>
    </source>
</evidence>
<dbReference type="RefSeq" id="WP_163727244.1">
    <property type="nucleotide sequence ID" value="NZ_AP022601.1"/>
</dbReference>
<evidence type="ECO:0000259" key="3">
    <source>
        <dbReference type="Pfam" id="PF00206"/>
    </source>
</evidence>
<keyword evidence="5" id="KW-1185">Reference proteome</keyword>
<dbReference type="SUPFAM" id="SSF48557">
    <property type="entry name" value="L-aspartase-like"/>
    <property type="match status" value="1"/>
</dbReference>
<reference evidence="4 5" key="1">
    <citation type="journal article" date="2019" name="Emerg. Microbes Infect.">
        <title>Comprehensive subspecies identification of 175 nontuberculous mycobacteria species based on 7547 genomic profiles.</title>
        <authorList>
            <person name="Matsumoto Y."/>
            <person name="Kinjo T."/>
            <person name="Motooka D."/>
            <person name="Nabeya D."/>
            <person name="Jung N."/>
            <person name="Uechi K."/>
            <person name="Horii T."/>
            <person name="Iida T."/>
            <person name="Fujita J."/>
            <person name="Nakamura S."/>
        </authorList>
    </citation>
    <scope>NUCLEOTIDE SEQUENCE [LARGE SCALE GENOMIC DNA]</scope>
    <source>
        <strain evidence="4 5">JCM 6399</strain>
    </source>
</reference>